<protein>
    <recommendedName>
        <fullName evidence="8">Tetrahaem cytochrome domain-containing protein</fullName>
    </recommendedName>
</protein>
<keyword evidence="3" id="KW-0813">Transport</keyword>
<keyword evidence="5" id="KW-0479">Metal-binding</keyword>
<dbReference type="Gene3D" id="1.10.1130.10">
    <property type="entry name" value="Flavocytochrome C3, Chain A"/>
    <property type="match status" value="2"/>
</dbReference>
<comment type="cofactor">
    <cofactor evidence="1">
        <name>heme c</name>
        <dbReference type="ChEBI" id="CHEBI:61717"/>
    </cofactor>
</comment>
<comment type="subcellular location">
    <subcellularLocation>
        <location evidence="2">Cell envelope</location>
    </subcellularLocation>
</comment>
<dbReference type="GO" id="GO:0030313">
    <property type="term" value="C:cell envelope"/>
    <property type="evidence" value="ECO:0007669"/>
    <property type="project" value="UniProtKB-SubCell"/>
</dbReference>
<evidence type="ECO:0000256" key="4">
    <source>
        <dbReference type="ARBA" id="ARBA00022617"/>
    </source>
</evidence>
<feature type="domain" description="Tetrahaem cytochrome" evidence="8">
    <location>
        <begin position="138"/>
        <end position="216"/>
    </location>
</feature>
<evidence type="ECO:0000313" key="9">
    <source>
        <dbReference type="EMBL" id="QAR32680.1"/>
    </source>
</evidence>
<evidence type="ECO:0000256" key="7">
    <source>
        <dbReference type="ARBA" id="ARBA00023004"/>
    </source>
</evidence>
<accession>A0A3R5UUB2</accession>
<organism evidence="9 10">
    <name type="scientific">Geovibrio thiophilus</name>
    <dbReference type="NCBI Taxonomy" id="139438"/>
    <lineage>
        <taxon>Bacteria</taxon>
        <taxon>Pseudomonadati</taxon>
        <taxon>Deferribacterota</taxon>
        <taxon>Deferribacteres</taxon>
        <taxon>Deferribacterales</taxon>
        <taxon>Geovibrionaceae</taxon>
        <taxon>Geovibrio</taxon>
    </lineage>
</organism>
<evidence type="ECO:0000256" key="6">
    <source>
        <dbReference type="ARBA" id="ARBA00022982"/>
    </source>
</evidence>
<dbReference type="InterPro" id="IPR012286">
    <property type="entry name" value="Tetrahaem_cytochrome"/>
</dbReference>
<evidence type="ECO:0000256" key="3">
    <source>
        <dbReference type="ARBA" id="ARBA00022448"/>
    </source>
</evidence>
<dbReference type="OrthoDB" id="5815742at2"/>
<sequence>MSEILRKMPLVLLGTVLNLYGAVFISAAAADFNYACSDCHENIKSVLTEKHPEVGQGECFLCHTEGENTVRLGKIIHEKHIADMGISEETCLACHKLSADNTITVNNTENITVDKSDIADAAEKFVTFYEPGKLANSHKNAGEYCLSCHKTFDIDESENMSSKCIACHGDYEVMAKKTESSAFIRNPHKHHYQSLDCTKCHIVHDDFTDYCLKCHQWNFTWQQKIKK</sequence>
<evidence type="ECO:0000256" key="1">
    <source>
        <dbReference type="ARBA" id="ARBA00001926"/>
    </source>
</evidence>
<dbReference type="GO" id="GO:0046872">
    <property type="term" value="F:metal ion binding"/>
    <property type="evidence" value="ECO:0007669"/>
    <property type="project" value="UniProtKB-KW"/>
</dbReference>
<dbReference type="AlphaFoldDB" id="A0A3R5UUB2"/>
<reference evidence="9 10" key="1">
    <citation type="submission" date="2019-01" db="EMBL/GenBank/DDBJ databases">
        <title>Geovibrio thiophilus DSM 11263, complete genome.</title>
        <authorList>
            <person name="Spring S."/>
            <person name="Bunk B."/>
            <person name="Sproer C."/>
        </authorList>
    </citation>
    <scope>NUCLEOTIDE SEQUENCE [LARGE SCALE GENOMIC DNA]</scope>
    <source>
        <strain evidence="9 10">DSM 11263</strain>
    </source>
</reference>
<name>A0A3R5UUB2_9BACT</name>
<keyword evidence="6" id="KW-0249">Electron transport</keyword>
<dbReference type="InterPro" id="IPR036280">
    <property type="entry name" value="Multihaem_cyt_sf"/>
</dbReference>
<evidence type="ECO:0000256" key="5">
    <source>
        <dbReference type="ARBA" id="ARBA00022723"/>
    </source>
</evidence>
<dbReference type="Pfam" id="PF14537">
    <property type="entry name" value="Cytochrom_c3_2"/>
    <property type="match status" value="1"/>
</dbReference>
<keyword evidence="7" id="KW-0408">Iron</keyword>
<evidence type="ECO:0000259" key="8">
    <source>
        <dbReference type="Pfam" id="PF14537"/>
    </source>
</evidence>
<dbReference type="KEGG" id="gtl:EP073_04425"/>
<dbReference type="SUPFAM" id="SSF48695">
    <property type="entry name" value="Multiheme cytochromes"/>
    <property type="match status" value="1"/>
</dbReference>
<keyword evidence="4" id="KW-0349">Heme</keyword>
<dbReference type="Proteomes" id="UP000287502">
    <property type="component" value="Chromosome"/>
</dbReference>
<evidence type="ECO:0000256" key="2">
    <source>
        <dbReference type="ARBA" id="ARBA00004196"/>
    </source>
</evidence>
<dbReference type="EMBL" id="CP035108">
    <property type="protein sequence ID" value="QAR32680.1"/>
    <property type="molecule type" value="Genomic_DNA"/>
</dbReference>
<keyword evidence="10" id="KW-1185">Reference proteome</keyword>
<proteinExistence type="predicted"/>
<dbReference type="RefSeq" id="WP_128465967.1">
    <property type="nucleotide sequence ID" value="NZ_CP035108.1"/>
</dbReference>
<gene>
    <name evidence="9" type="ORF">EP073_04425</name>
</gene>
<evidence type="ECO:0000313" key="10">
    <source>
        <dbReference type="Proteomes" id="UP000287502"/>
    </source>
</evidence>